<keyword evidence="1" id="KW-0812">Transmembrane</keyword>
<organism evidence="2 3">
    <name type="scientific">Photobacterium sanctipauli</name>
    <dbReference type="NCBI Taxonomy" id="1342794"/>
    <lineage>
        <taxon>Bacteria</taxon>
        <taxon>Pseudomonadati</taxon>
        <taxon>Pseudomonadota</taxon>
        <taxon>Gammaproteobacteria</taxon>
        <taxon>Vibrionales</taxon>
        <taxon>Vibrionaceae</taxon>
        <taxon>Photobacterium</taxon>
    </lineage>
</organism>
<sequence>MRVKKRVTFVFLSLPHIIFFIIFSGHVFANTTDKASNTAEGQASILITYIPSIDEEDKLAASHIKQSQSVETVLELSQHIIPFDPPVKIVFGAKDGPLYDPELHQIDIPYAFWRHATERFTSSISEKSYSKKDHDIVQVSSSDALLHTLLHELGHAYVAANDIPILGKEEDAVDNFATVILLNHVTNGDAIAMSAAELFALEDEQVDHFDNLDFIGEHSLDIQRYYYTLCLIYGSNPESYPRLLDDIDKPFKTEQEEICVEEFHRVSENWAAYLTDS</sequence>
<keyword evidence="1" id="KW-0472">Membrane</keyword>
<dbReference type="RefSeq" id="WP_081878906.1">
    <property type="nucleotide sequence ID" value="NZ_JGVO01000277.1"/>
</dbReference>
<gene>
    <name evidence="2" type="ORF">C9I98_09290</name>
</gene>
<evidence type="ECO:0000256" key="1">
    <source>
        <dbReference type="SAM" id="Phobius"/>
    </source>
</evidence>
<proteinExistence type="predicted"/>
<dbReference type="EMBL" id="PYMA01000004">
    <property type="protein sequence ID" value="PSW20238.1"/>
    <property type="molecule type" value="Genomic_DNA"/>
</dbReference>
<dbReference type="OrthoDB" id="935695at2"/>
<evidence type="ECO:0000313" key="2">
    <source>
        <dbReference type="EMBL" id="PSW20238.1"/>
    </source>
</evidence>
<reference evidence="2 3" key="1">
    <citation type="submission" date="2018-01" db="EMBL/GenBank/DDBJ databases">
        <title>Whole genome sequencing of Histamine producing bacteria.</title>
        <authorList>
            <person name="Butler K."/>
        </authorList>
    </citation>
    <scope>NUCLEOTIDE SEQUENCE [LARGE SCALE GENOMIC DNA]</scope>
    <source>
        <strain evidence="2 3">DSM 100436</strain>
    </source>
</reference>
<dbReference type="Pfam" id="PF14247">
    <property type="entry name" value="DUF4344"/>
    <property type="match status" value="1"/>
</dbReference>
<name>A0A2T3NVI5_9GAMM</name>
<dbReference type="InterPro" id="IPR025644">
    <property type="entry name" value="DUF4344"/>
</dbReference>
<dbReference type="Proteomes" id="UP000241771">
    <property type="component" value="Unassembled WGS sequence"/>
</dbReference>
<accession>A0A2T3NVI5</accession>
<keyword evidence="1" id="KW-1133">Transmembrane helix</keyword>
<dbReference type="AlphaFoldDB" id="A0A2T3NVI5"/>
<keyword evidence="3" id="KW-1185">Reference proteome</keyword>
<protein>
    <submittedName>
        <fullName evidence="2">Uncharacterized protein</fullName>
    </submittedName>
</protein>
<feature type="transmembrane region" description="Helical" evidence="1">
    <location>
        <begin position="7"/>
        <end position="29"/>
    </location>
</feature>
<evidence type="ECO:0000313" key="3">
    <source>
        <dbReference type="Proteomes" id="UP000241771"/>
    </source>
</evidence>
<comment type="caution">
    <text evidence="2">The sequence shown here is derived from an EMBL/GenBank/DDBJ whole genome shotgun (WGS) entry which is preliminary data.</text>
</comment>